<reference evidence="2 3" key="1">
    <citation type="submission" date="2015-07" db="EMBL/GenBank/DDBJ databases">
        <title>The genome of Dufourea novaeangliae.</title>
        <authorList>
            <person name="Pan H."/>
            <person name="Kapheim K."/>
        </authorList>
    </citation>
    <scope>NUCLEOTIDE SEQUENCE [LARGE SCALE GENOMIC DNA]</scope>
    <source>
        <strain evidence="2">0120121106</strain>
        <tissue evidence="2">Whole body</tissue>
    </source>
</reference>
<feature type="compositionally biased region" description="Basic and acidic residues" evidence="1">
    <location>
        <begin position="71"/>
        <end position="82"/>
    </location>
</feature>
<name>A0A154P6H4_DUFNO</name>
<evidence type="ECO:0000313" key="3">
    <source>
        <dbReference type="Proteomes" id="UP000076502"/>
    </source>
</evidence>
<keyword evidence="3" id="KW-1185">Reference proteome</keyword>
<organism evidence="2 3">
    <name type="scientific">Dufourea novaeangliae</name>
    <name type="common">Sweat bee</name>
    <dbReference type="NCBI Taxonomy" id="178035"/>
    <lineage>
        <taxon>Eukaryota</taxon>
        <taxon>Metazoa</taxon>
        <taxon>Ecdysozoa</taxon>
        <taxon>Arthropoda</taxon>
        <taxon>Hexapoda</taxon>
        <taxon>Insecta</taxon>
        <taxon>Pterygota</taxon>
        <taxon>Neoptera</taxon>
        <taxon>Endopterygota</taxon>
        <taxon>Hymenoptera</taxon>
        <taxon>Apocrita</taxon>
        <taxon>Aculeata</taxon>
        <taxon>Apoidea</taxon>
        <taxon>Anthophila</taxon>
        <taxon>Halictidae</taxon>
        <taxon>Rophitinae</taxon>
        <taxon>Dufourea</taxon>
    </lineage>
</organism>
<sequence length="316" mass="35192">MINSPEALSPSQEPRPLPRTASNAPNQGVGRSEQTREKKAAAREYRLEIPDVRHVFDLRQLTGSRTPPLETKNRADRERQTSRAEAANGRAAVPTGRADFVRLPRKSPTKLAPVDERNRAGKSPSVPLLDSTGFFLDAHPVPTPPPPLVPLRYRRGPHERKFEFSSESQTVEGIPSSPLFPMSKHALSSRVYTNSSRDRKVEKNAACVLRCHPASLPLSRVQSSKHDRNIDRKGNGDTVERHSEGKRQGDDLGTRPRNSSLCAIFHVEPREGGPKLRPNRPNYLNVERYGAAPDGKLNSRLIEIGLQTGRRSAEQR</sequence>
<dbReference type="EMBL" id="KQ434819">
    <property type="protein sequence ID" value="KZC06944.1"/>
    <property type="molecule type" value="Genomic_DNA"/>
</dbReference>
<feature type="compositionally biased region" description="Basic and acidic residues" evidence="1">
    <location>
        <begin position="33"/>
        <end position="57"/>
    </location>
</feature>
<dbReference type="AlphaFoldDB" id="A0A154P6H4"/>
<feature type="region of interest" description="Disordered" evidence="1">
    <location>
        <begin position="1"/>
        <end position="100"/>
    </location>
</feature>
<protein>
    <submittedName>
        <fullName evidence="2">Uncharacterized protein</fullName>
    </submittedName>
</protein>
<feature type="compositionally biased region" description="Basic and acidic residues" evidence="1">
    <location>
        <begin position="224"/>
        <end position="254"/>
    </location>
</feature>
<gene>
    <name evidence="2" type="ORF">WN55_08181</name>
</gene>
<feature type="region of interest" description="Disordered" evidence="1">
    <location>
        <begin position="218"/>
        <end position="258"/>
    </location>
</feature>
<proteinExistence type="predicted"/>
<evidence type="ECO:0000256" key="1">
    <source>
        <dbReference type="SAM" id="MobiDB-lite"/>
    </source>
</evidence>
<accession>A0A154P6H4</accession>
<dbReference type="Proteomes" id="UP000076502">
    <property type="component" value="Unassembled WGS sequence"/>
</dbReference>
<evidence type="ECO:0000313" key="2">
    <source>
        <dbReference type="EMBL" id="KZC06944.1"/>
    </source>
</evidence>